<dbReference type="GeneID" id="36319468"/>
<comment type="caution">
    <text evidence="2">The sequence shown here is derived from an EMBL/GenBank/DDBJ whole genome shotgun (WGS) entry which is preliminary data.</text>
</comment>
<gene>
    <name evidence="2" type="ORF">AAJ76_204000362</name>
</gene>
<dbReference type="Proteomes" id="UP000034350">
    <property type="component" value="Unassembled WGS sequence"/>
</dbReference>
<dbReference type="EMBL" id="JPQZ01000204">
    <property type="protein sequence ID" value="KKO73848.1"/>
    <property type="molecule type" value="Genomic_DNA"/>
</dbReference>
<evidence type="ECO:0000313" key="3">
    <source>
        <dbReference type="Proteomes" id="UP000034350"/>
    </source>
</evidence>
<dbReference type="VEuPathDB" id="MicrosporidiaDB:AAJ76_204000362"/>
<accession>A0A0F9WL83</accession>
<sequence length="50" mass="6181">MCRSLQLIRRKDLKMEKYTFAVLILIHNAKFIFLYLKIIKFYFLLLINNE</sequence>
<keyword evidence="1" id="KW-1133">Transmembrane helix</keyword>
<organism evidence="2 3">
    <name type="scientific">Vairimorpha ceranae</name>
    <dbReference type="NCBI Taxonomy" id="40302"/>
    <lineage>
        <taxon>Eukaryota</taxon>
        <taxon>Fungi</taxon>
        <taxon>Fungi incertae sedis</taxon>
        <taxon>Microsporidia</taxon>
        <taxon>Nosematidae</taxon>
        <taxon>Vairimorpha</taxon>
    </lineage>
</organism>
<reference evidence="2 3" key="1">
    <citation type="journal article" date="2015" name="Environ. Microbiol.">
        <title>Genome analyses suggest the presence of polyploidy and recent human-driven expansions in eight global populations of the honeybee pathogen Nosema ceranae.</title>
        <authorList>
            <person name="Pelin A."/>
            <person name="Selman M."/>
            <person name="Aris-Brosou S."/>
            <person name="Farinelli L."/>
            <person name="Corradi N."/>
        </authorList>
    </citation>
    <scope>NUCLEOTIDE SEQUENCE [LARGE SCALE GENOMIC DNA]</scope>
    <source>
        <strain evidence="2 3">PA08 1199</strain>
    </source>
</reference>
<keyword evidence="1" id="KW-0812">Transmembrane</keyword>
<keyword evidence="3" id="KW-1185">Reference proteome</keyword>
<evidence type="ECO:0000256" key="1">
    <source>
        <dbReference type="SAM" id="Phobius"/>
    </source>
</evidence>
<dbReference type="AlphaFoldDB" id="A0A0F9WL83"/>
<dbReference type="RefSeq" id="XP_024329590.1">
    <property type="nucleotide sequence ID" value="XM_024474544.1"/>
</dbReference>
<keyword evidence="1" id="KW-0472">Membrane</keyword>
<proteinExistence type="predicted"/>
<feature type="transmembrane region" description="Helical" evidence="1">
    <location>
        <begin position="20"/>
        <end position="47"/>
    </location>
</feature>
<evidence type="ECO:0000313" key="2">
    <source>
        <dbReference type="EMBL" id="KKO73848.1"/>
    </source>
</evidence>
<protein>
    <submittedName>
        <fullName evidence="2">Uncharacterized protein</fullName>
    </submittedName>
</protein>
<name>A0A0F9WL83_9MICR</name>